<comment type="caution">
    <text evidence="4">The sequence shown here is derived from an EMBL/GenBank/DDBJ whole genome shotgun (WGS) entry which is preliminary data.</text>
</comment>
<keyword evidence="1" id="KW-0175">Coiled coil</keyword>
<feature type="coiled-coil region" evidence="1">
    <location>
        <begin position="46"/>
        <end position="107"/>
    </location>
</feature>
<dbReference type="InterPro" id="IPR007813">
    <property type="entry name" value="PilN"/>
</dbReference>
<feature type="transmembrane region" description="Helical" evidence="3">
    <location>
        <begin position="20"/>
        <end position="44"/>
    </location>
</feature>
<dbReference type="OrthoDB" id="6876592at2"/>
<evidence type="ECO:0000313" key="4">
    <source>
        <dbReference type="EMBL" id="RUO75950.1"/>
    </source>
</evidence>
<organism evidence="4 5">
    <name type="scientific">Idiomarina seosinensis</name>
    <dbReference type="NCBI Taxonomy" id="281739"/>
    <lineage>
        <taxon>Bacteria</taxon>
        <taxon>Pseudomonadati</taxon>
        <taxon>Pseudomonadota</taxon>
        <taxon>Gammaproteobacteria</taxon>
        <taxon>Alteromonadales</taxon>
        <taxon>Idiomarinaceae</taxon>
        <taxon>Idiomarina</taxon>
    </lineage>
</organism>
<accession>A0A432ZDJ4</accession>
<dbReference type="Proteomes" id="UP000287908">
    <property type="component" value="Unassembled WGS sequence"/>
</dbReference>
<dbReference type="RefSeq" id="WP_126784676.1">
    <property type="nucleotide sequence ID" value="NZ_PIQF01000002.1"/>
</dbReference>
<feature type="compositionally biased region" description="Polar residues" evidence="2">
    <location>
        <begin position="184"/>
        <end position="199"/>
    </location>
</feature>
<evidence type="ECO:0008006" key="6">
    <source>
        <dbReference type="Google" id="ProtNLM"/>
    </source>
</evidence>
<proteinExistence type="predicted"/>
<dbReference type="EMBL" id="PIQF01000002">
    <property type="protein sequence ID" value="RUO75950.1"/>
    <property type="molecule type" value="Genomic_DNA"/>
</dbReference>
<gene>
    <name evidence="4" type="ORF">CWI81_07440</name>
</gene>
<keyword evidence="3" id="KW-1133">Transmembrane helix</keyword>
<name>A0A432ZDJ4_9GAMM</name>
<evidence type="ECO:0000256" key="1">
    <source>
        <dbReference type="SAM" id="Coils"/>
    </source>
</evidence>
<keyword evidence="5" id="KW-1185">Reference proteome</keyword>
<keyword evidence="3" id="KW-0472">Membrane</keyword>
<sequence length="207" mass="23729">MKQTVNLLRDELKPVVQTLTLPRLIIVAVVLLIVAVSASIYVGWQSDKVKQQLERVNQQLNQAQQQQQQQQQQLEQREPSQQLAERADQLDKEITAQRQLNTKLAEQQRQTNTPDELMQDLSNTNIEGLWLTEFSMTPAGVSLNGKAIKANLLPRWMKRFDQTELLSRSRFAVVDLDRNDKGEQTFSLTNQDTSETAPETSEREDSQ</sequence>
<evidence type="ECO:0000256" key="2">
    <source>
        <dbReference type="SAM" id="MobiDB-lite"/>
    </source>
</evidence>
<dbReference type="Pfam" id="PF05137">
    <property type="entry name" value="PilN"/>
    <property type="match status" value="1"/>
</dbReference>
<keyword evidence="3" id="KW-0812">Transmembrane</keyword>
<evidence type="ECO:0000256" key="3">
    <source>
        <dbReference type="SAM" id="Phobius"/>
    </source>
</evidence>
<feature type="region of interest" description="Disordered" evidence="2">
    <location>
        <begin position="180"/>
        <end position="207"/>
    </location>
</feature>
<dbReference type="AlphaFoldDB" id="A0A432ZDJ4"/>
<reference evidence="4 5" key="1">
    <citation type="journal article" date="2011" name="Front. Microbiol.">
        <title>Genomic signatures of strain selection and enhancement in Bacillus atrophaeus var. globigii, a historical biowarfare simulant.</title>
        <authorList>
            <person name="Gibbons H.S."/>
            <person name="Broomall S.M."/>
            <person name="McNew L.A."/>
            <person name="Daligault H."/>
            <person name="Chapman C."/>
            <person name="Bruce D."/>
            <person name="Karavis M."/>
            <person name="Krepps M."/>
            <person name="McGregor P.A."/>
            <person name="Hong C."/>
            <person name="Park K.H."/>
            <person name="Akmal A."/>
            <person name="Feldman A."/>
            <person name="Lin J.S."/>
            <person name="Chang W.E."/>
            <person name="Higgs B.W."/>
            <person name="Demirev P."/>
            <person name="Lindquist J."/>
            <person name="Liem A."/>
            <person name="Fochler E."/>
            <person name="Read T.D."/>
            <person name="Tapia R."/>
            <person name="Johnson S."/>
            <person name="Bishop-Lilly K.A."/>
            <person name="Detter C."/>
            <person name="Han C."/>
            <person name="Sozhamannan S."/>
            <person name="Rosenzweig C.N."/>
            <person name="Skowronski E.W."/>
        </authorList>
    </citation>
    <scope>NUCLEOTIDE SEQUENCE [LARGE SCALE GENOMIC DNA]</scope>
    <source>
        <strain evidence="4 5">CL-SP19</strain>
    </source>
</reference>
<protein>
    <recommendedName>
        <fullName evidence="6">Fimbrial assembly protein</fullName>
    </recommendedName>
</protein>
<evidence type="ECO:0000313" key="5">
    <source>
        <dbReference type="Proteomes" id="UP000287908"/>
    </source>
</evidence>